<protein>
    <submittedName>
        <fullName evidence="5">LacI family DNA-binding transcriptional regulator</fullName>
    </submittedName>
</protein>
<dbReference type="CDD" id="cd06267">
    <property type="entry name" value="PBP1_LacI_sugar_binding-like"/>
    <property type="match status" value="1"/>
</dbReference>
<keyword evidence="3" id="KW-0804">Transcription</keyword>
<dbReference type="PROSITE" id="PS00356">
    <property type="entry name" value="HTH_LACI_1"/>
    <property type="match status" value="1"/>
</dbReference>
<keyword evidence="2 5" id="KW-0238">DNA-binding</keyword>
<dbReference type="Gene3D" id="3.40.50.2300">
    <property type="match status" value="2"/>
</dbReference>
<evidence type="ECO:0000313" key="5">
    <source>
        <dbReference type="EMBL" id="MET7014934.1"/>
    </source>
</evidence>
<dbReference type="InterPro" id="IPR010982">
    <property type="entry name" value="Lambda_DNA-bd_dom_sf"/>
</dbReference>
<dbReference type="PROSITE" id="PS50932">
    <property type="entry name" value="HTH_LACI_2"/>
    <property type="match status" value="1"/>
</dbReference>
<evidence type="ECO:0000256" key="1">
    <source>
        <dbReference type="ARBA" id="ARBA00023015"/>
    </source>
</evidence>
<dbReference type="Proteomes" id="UP001549691">
    <property type="component" value="Unassembled WGS sequence"/>
</dbReference>
<dbReference type="SMART" id="SM00354">
    <property type="entry name" value="HTH_LACI"/>
    <property type="match status" value="1"/>
</dbReference>
<dbReference type="CDD" id="cd01392">
    <property type="entry name" value="HTH_LacI"/>
    <property type="match status" value="1"/>
</dbReference>
<name>A0ABV2TLY7_9RHOO</name>
<organism evidence="5 6">
    <name type="scientific">Uliginosibacterium flavum</name>
    <dbReference type="NCBI Taxonomy" id="1396831"/>
    <lineage>
        <taxon>Bacteria</taxon>
        <taxon>Pseudomonadati</taxon>
        <taxon>Pseudomonadota</taxon>
        <taxon>Betaproteobacteria</taxon>
        <taxon>Rhodocyclales</taxon>
        <taxon>Zoogloeaceae</taxon>
        <taxon>Uliginosibacterium</taxon>
    </lineage>
</organism>
<keyword evidence="6" id="KW-1185">Reference proteome</keyword>
<dbReference type="SUPFAM" id="SSF53822">
    <property type="entry name" value="Periplasmic binding protein-like I"/>
    <property type="match status" value="1"/>
</dbReference>
<dbReference type="PANTHER" id="PTHR30146">
    <property type="entry name" value="LACI-RELATED TRANSCRIPTIONAL REPRESSOR"/>
    <property type="match status" value="1"/>
</dbReference>
<sequence length="331" mass="35939">MSSKRPSTIRDVAAAAGVSTATVSKFINGLQHFTPEVEQRLTEAIARLGYRANQQARSMVTGRTRTFGLAVQDVRNPHFANIIKGANRVALEHDYNLLVVDVQERAAHERHLLEALSGRVDGLIVSSRLPDESLLWLSELGKPVVFFGRRDAPGIRCVRSDGQRAAYMLGRHLVETGRKRITYLGFPVARWDAERLAGLSEALAESGLTPKTHSVSLPTMEGGQCEASRLLLTTLRPDAVVCYNDLIAIGLMHEAQSLGIKVPNDVAIAGFDDIPVAAFMQPALTTVNMRSEEQGEAAMQLLLEAVSGSQDASDVLLEPRLVPRASTARVG</sequence>
<dbReference type="InterPro" id="IPR046335">
    <property type="entry name" value="LacI/GalR-like_sensor"/>
</dbReference>
<dbReference type="RefSeq" id="WP_354601397.1">
    <property type="nucleotide sequence ID" value="NZ_JBEWZI010000012.1"/>
</dbReference>
<evidence type="ECO:0000259" key="4">
    <source>
        <dbReference type="PROSITE" id="PS50932"/>
    </source>
</evidence>
<dbReference type="GO" id="GO:0003677">
    <property type="term" value="F:DNA binding"/>
    <property type="evidence" value="ECO:0007669"/>
    <property type="project" value="UniProtKB-KW"/>
</dbReference>
<evidence type="ECO:0000256" key="2">
    <source>
        <dbReference type="ARBA" id="ARBA00023125"/>
    </source>
</evidence>
<comment type="caution">
    <text evidence="5">The sequence shown here is derived from an EMBL/GenBank/DDBJ whole genome shotgun (WGS) entry which is preliminary data.</text>
</comment>
<feature type="domain" description="HTH lacI-type" evidence="4">
    <location>
        <begin position="7"/>
        <end position="61"/>
    </location>
</feature>
<dbReference type="Pfam" id="PF00356">
    <property type="entry name" value="LacI"/>
    <property type="match status" value="1"/>
</dbReference>
<dbReference type="InterPro" id="IPR028082">
    <property type="entry name" value="Peripla_BP_I"/>
</dbReference>
<evidence type="ECO:0000313" key="6">
    <source>
        <dbReference type="Proteomes" id="UP001549691"/>
    </source>
</evidence>
<dbReference type="Gene3D" id="1.10.260.40">
    <property type="entry name" value="lambda repressor-like DNA-binding domains"/>
    <property type="match status" value="1"/>
</dbReference>
<evidence type="ECO:0000256" key="3">
    <source>
        <dbReference type="ARBA" id="ARBA00023163"/>
    </source>
</evidence>
<accession>A0ABV2TLY7</accession>
<keyword evidence="1" id="KW-0805">Transcription regulation</keyword>
<dbReference type="InterPro" id="IPR000843">
    <property type="entry name" value="HTH_LacI"/>
</dbReference>
<gene>
    <name evidence="5" type="ORF">ABXR19_12095</name>
</gene>
<dbReference type="PRINTS" id="PR00036">
    <property type="entry name" value="HTHLACI"/>
</dbReference>
<dbReference type="Pfam" id="PF13377">
    <property type="entry name" value="Peripla_BP_3"/>
    <property type="match status" value="1"/>
</dbReference>
<proteinExistence type="predicted"/>
<dbReference type="SUPFAM" id="SSF47413">
    <property type="entry name" value="lambda repressor-like DNA-binding domains"/>
    <property type="match status" value="1"/>
</dbReference>
<reference evidence="5 6" key="1">
    <citation type="submission" date="2024-07" db="EMBL/GenBank/DDBJ databases">
        <title>Uliginosibacterium flavum JJ3220;KACC:17644.</title>
        <authorList>
            <person name="Kim M.K."/>
        </authorList>
    </citation>
    <scope>NUCLEOTIDE SEQUENCE [LARGE SCALE GENOMIC DNA]</scope>
    <source>
        <strain evidence="5 6">KACC:17644</strain>
    </source>
</reference>
<dbReference type="EMBL" id="JBEWZI010000012">
    <property type="protein sequence ID" value="MET7014934.1"/>
    <property type="molecule type" value="Genomic_DNA"/>
</dbReference>
<dbReference type="PANTHER" id="PTHR30146:SF109">
    <property type="entry name" value="HTH-TYPE TRANSCRIPTIONAL REGULATOR GALS"/>
    <property type="match status" value="1"/>
</dbReference>